<dbReference type="GO" id="GO:0000795">
    <property type="term" value="C:synaptonemal complex"/>
    <property type="evidence" value="ECO:0007669"/>
    <property type="project" value="InterPro"/>
</dbReference>
<dbReference type="Proteomes" id="UP000014500">
    <property type="component" value="Unassembled WGS sequence"/>
</dbReference>
<sequence length="171" mass="20211">MKMDIRNLKFLASVPYVSINSHDFKYRETNLVDKFDFVHLPLNPNERLQTLSLCGFCPDVILDICSRAISFWVYQVHLEITYQEFLANKTKQRYKQLEASHDDENAKLQVEIACILYYTLKAQSRQLEGLEQQLEVIRNEITVQKDNVNELNDKLSETHRESQRLKVFIKN</sequence>
<name>T1J9U3_STRMM</name>
<dbReference type="STRING" id="126957.T1J9U3"/>
<dbReference type="InterPro" id="IPR042448">
    <property type="entry name" value="CCNB1IP1"/>
</dbReference>
<dbReference type="PhylomeDB" id="T1J9U3"/>
<dbReference type="EMBL" id="JH431979">
    <property type="status" value="NOT_ANNOTATED_CDS"/>
    <property type="molecule type" value="Genomic_DNA"/>
</dbReference>
<reference evidence="2" key="2">
    <citation type="submission" date="2015-02" db="UniProtKB">
        <authorList>
            <consortium name="EnsemblMetazoa"/>
        </authorList>
    </citation>
    <scope>IDENTIFICATION</scope>
</reference>
<dbReference type="HOGENOM" id="CLU_1564864_0_0_1"/>
<evidence type="ECO:0000313" key="3">
    <source>
        <dbReference type="Proteomes" id="UP000014500"/>
    </source>
</evidence>
<organism evidence="2 3">
    <name type="scientific">Strigamia maritima</name>
    <name type="common">European centipede</name>
    <name type="synonym">Geophilus maritimus</name>
    <dbReference type="NCBI Taxonomy" id="126957"/>
    <lineage>
        <taxon>Eukaryota</taxon>
        <taxon>Metazoa</taxon>
        <taxon>Ecdysozoa</taxon>
        <taxon>Arthropoda</taxon>
        <taxon>Myriapoda</taxon>
        <taxon>Chilopoda</taxon>
        <taxon>Pleurostigmophora</taxon>
        <taxon>Geophilomorpha</taxon>
        <taxon>Linotaeniidae</taxon>
        <taxon>Strigamia</taxon>
    </lineage>
</organism>
<evidence type="ECO:0000313" key="2">
    <source>
        <dbReference type="EnsemblMetazoa" id="SMAR010491-PA"/>
    </source>
</evidence>
<dbReference type="GO" id="GO:0007131">
    <property type="term" value="P:reciprocal meiotic recombination"/>
    <property type="evidence" value="ECO:0007669"/>
    <property type="project" value="InterPro"/>
</dbReference>
<keyword evidence="1" id="KW-0175">Coiled coil</keyword>
<proteinExistence type="predicted"/>
<accession>T1J9U3</accession>
<keyword evidence="3" id="KW-1185">Reference proteome</keyword>
<dbReference type="AlphaFoldDB" id="T1J9U3"/>
<dbReference type="PANTHER" id="PTHR14305:SF0">
    <property type="entry name" value="E3 UBIQUITIN-PROTEIN LIGASE CCNB1IP1"/>
    <property type="match status" value="1"/>
</dbReference>
<feature type="coiled-coil region" evidence="1">
    <location>
        <begin position="87"/>
        <end position="161"/>
    </location>
</feature>
<dbReference type="EnsemblMetazoa" id="SMAR010491-RA">
    <property type="protein sequence ID" value="SMAR010491-PA"/>
    <property type="gene ID" value="SMAR010491"/>
</dbReference>
<dbReference type="GO" id="GO:0061630">
    <property type="term" value="F:ubiquitin protein ligase activity"/>
    <property type="evidence" value="ECO:0007669"/>
    <property type="project" value="InterPro"/>
</dbReference>
<dbReference type="eggNOG" id="ENOG502RMFV">
    <property type="taxonomic scope" value="Eukaryota"/>
</dbReference>
<dbReference type="PANTHER" id="PTHR14305">
    <property type="entry name" value="E3 UBIQUITIN-PROTEIN LIGASE CCNB1IP1"/>
    <property type="match status" value="1"/>
</dbReference>
<reference evidence="3" key="1">
    <citation type="submission" date="2011-05" db="EMBL/GenBank/DDBJ databases">
        <authorList>
            <person name="Richards S.R."/>
            <person name="Qu J."/>
            <person name="Jiang H."/>
            <person name="Jhangiani S.N."/>
            <person name="Agravi P."/>
            <person name="Goodspeed R."/>
            <person name="Gross S."/>
            <person name="Mandapat C."/>
            <person name="Jackson L."/>
            <person name="Mathew T."/>
            <person name="Pu L."/>
            <person name="Thornton R."/>
            <person name="Saada N."/>
            <person name="Wilczek-Boney K.B."/>
            <person name="Lee S."/>
            <person name="Kovar C."/>
            <person name="Wu Y."/>
            <person name="Scherer S.E."/>
            <person name="Worley K.C."/>
            <person name="Muzny D.M."/>
            <person name="Gibbs R."/>
        </authorList>
    </citation>
    <scope>NUCLEOTIDE SEQUENCE</scope>
    <source>
        <strain evidence="3">Brora</strain>
    </source>
</reference>
<protein>
    <submittedName>
        <fullName evidence="2">Uncharacterized protein</fullName>
    </submittedName>
</protein>
<evidence type="ECO:0000256" key="1">
    <source>
        <dbReference type="SAM" id="Coils"/>
    </source>
</evidence>